<dbReference type="SUPFAM" id="SSF55120">
    <property type="entry name" value="Pseudouridine synthase"/>
    <property type="match status" value="1"/>
</dbReference>
<dbReference type="InterPro" id="IPR020103">
    <property type="entry name" value="PsdUridine_synth_cat_dom_sf"/>
</dbReference>
<evidence type="ECO:0000313" key="2">
    <source>
        <dbReference type="EMBL" id="KAL3797366.1"/>
    </source>
</evidence>
<protein>
    <submittedName>
        <fullName evidence="2">Uncharacterized protein</fullName>
    </submittedName>
</protein>
<keyword evidence="3" id="KW-1185">Reference proteome</keyword>
<gene>
    <name evidence="2" type="ORF">HJC23_010492</name>
</gene>
<dbReference type="Proteomes" id="UP001516023">
    <property type="component" value="Unassembled WGS sequence"/>
</dbReference>
<name>A0ABD3QBS4_9STRA</name>
<reference evidence="2 3" key="1">
    <citation type="journal article" date="2020" name="G3 (Bethesda)">
        <title>Improved Reference Genome for Cyclotella cryptica CCMP332, a Model for Cell Wall Morphogenesis, Salinity Adaptation, and Lipid Production in Diatoms (Bacillariophyta).</title>
        <authorList>
            <person name="Roberts W.R."/>
            <person name="Downey K.M."/>
            <person name="Ruck E.C."/>
            <person name="Traller J.C."/>
            <person name="Alverson A.J."/>
        </authorList>
    </citation>
    <scope>NUCLEOTIDE SEQUENCE [LARGE SCALE GENOMIC DNA]</scope>
    <source>
        <strain evidence="2 3">CCMP332</strain>
    </source>
</reference>
<dbReference type="PANTHER" id="PTHR11142:SF10">
    <property type="entry name" value="TRNA PSEUDOURIDINE SYNTHASE"/>
    <property type="match status" value="1"/>
</dbReference>
<dbReference type="InterPro" id="IPR001406">
    <property type="entry name" value="PsdUridine_synth_TruA"/>
</dbReference>
<proteinExistence type="predicted"/>
<dbReference type="InterPro" id="IPR020094">
    <property type="entry name" value="TruA/RsuA/RluB/E/F_N"/>
</dbReference>
<evidence type="ECO:0000256" key="1">
    <source>
        <dbReference type="ARBA" id="ARBA00023235"/>
    </source>
</evidence>
<evidence type="ECO:0000313" key="3">
    <source>
        <dbReference type="Proteomes" id="UP001516023"/>
    </source>
</evidence>
<sequence>MNGSTGHSSVKNQNNDNCQRESIFQTAGMVVDHFLSARENQDVGFPLTKIHTFNRNREEQEEVNNNSIDLFDPLFGPCMNHKDIKRTLRKNTNKKQAKSKRVNLKVTIAYRGADFCGWEDQRHHLYRRESFDHGAIIGQNHSSTLNNSLPSVQGALVDVLDPILNERANAASTPPDQHLSSEHTTRPIEIKVAGRTDAGVNAIAQMCRIRTRKTSFSDPHTNQTKSIDEVDTFVKYLVNEHAKKIGLGLSITSVEKVGDDFHPTFCASCRAYAYLIDLDNIETGVKSQQARMMTDIVPKLDSMLRSLEDQPLDYIAFSYGKVKTQTTFCRLIRARAGIVKWNQCDSENLAREAICIELVADRFLRRMVRILVATALREAYGVKSDCSIDCREEHLISHETSNQLLNIVKMRDRTQCARAAPASGLIFVGAGY</sequence>
<keyword evidence="1" id="KW-0413">Isomerase</keyword>
<accession>A0ABD3QBS4</accession>
<dbReference type="Gene3D" id="3.30.70.660">
    <property type="entry name" value="Pseudouridine synthase I, catalytic domain, C-terminal subdomain"/>
    <property type="match status" value="1"/>
</dbReference>
<dbReference type="InterPro" id="IPR020095">
    <property type="entry name" value="PsdUridine_synth_TruA_C"/>
</dbReference>
<organism evidence="2 3">
    <name type="scientific">Cyclotella cryptica</name>
    <dbReference type="NCBI Taxonomy" id="29204"/>
    <lineage>
        <taxon>Eukaryota</taxon>
        <taxon>Sar</taxon>
        <taxon>Stramenopiles</taxon>
        <taxon>Ochrophyta</taxon>
        <taxon>Bacillariophyta</taxon>
        <taxon>Coscinodiscophyceae</taxon>
        <taxon>Thalassiosirophycidae</taxon>
        <taxon>Stephanodiscales</taxon>
        <taxon>Stephanodiscaceae</taxon>
        <taxon>Cyclotella</taxon>
    </lineage>
</organism>
<comment type="caution">
    <text evidence="2">The sequence shown here is derived from an EMBL/GenBank/DDBJ whole genome shotgun (WGS) entry which is preliminary data.</text>
</comment>
<dbReference type="PANTHER" id="PTHR11142">
    <property type="entry name" value="PSEUDOURIDYLATE SYNTHASE"/>
    <property type="match status" value="1"/>
</dbReference>
<dbReference type="EMBL" id="JABMIG020000055">
    <property type="protein sequence ID" value="KAL3797366.1"/>
    <property type="molecule type" value="Genomic_DNA"/>
</dbReference>
<dbReference type="GO" id="GO:0016853">
    <property type="term" value="F:isomerase activity"/>
    <property type="evidence" value="ECO:0007669"/>
    <property type="project" value="UniProtKB-KW"/>
</dbReference>
<dbReference type="AlphaFoldDB" id="A0ABD3QBS4"/>
<dbReference type="Gene3D" id="3.30.70.580">
    <property type="entry name" value="Pseudouridine synthase I, catalytic domain, N-terminal subdomain"/>
    <property type="match status" value="1"/>
</dbReference>